<accession>A0A382SGY7</accession>
<dbReference type="AlphaFoldDB" id="A0A382SGY7"/>
<reference evidence="1" key="1">
    <citation type="submission" date="2018-05" db="EMBL/GenBank/DDBJ databases">
        <authorList>
            <person name="Lanie J.A."/>
            <person name="Ng W.-L."/>
            <person name="Kazmierczak K.M."/>
            <person name="Andrzejewski T.M."/>
            <person name="Davidsen T.M."/>
            <person name="Wayne K.J."/>
            <person name="Tettelin H."/>
            <person name="Glass J.I."/>
            <person name="Rusch D."/>
            <person name="Podicherti R."/>
            <person name="Tsui H.-C.T."/>
            <person name="Winkler M.E."/>
        </authorList>
    </citation>
    <scope>NUCLEOTIDE SEQUENCE</scope>
</reference>
<evidence type="ECO:0008006" key="2">
    <source>
        <dbReference type="Google" id="ProtNLM"/>
    </source>
</evidence>
<protein>
    <recommendedName>
        <fullName evidence="2">RCK N-terminal domain-containing protein</fullName>
    </recommendedName>
</protein>
<feature type="non-terminal residue" evidence="1">
    <location>
        <position position="1"/>
    </location>
</feature>
<name>A0A382SGY7_9ZZZZ</name>
<organism evidence="1">
    <name type="scientific">marine metagenome</name>
    <dbReference type="NCBI Taxonomy" id="408172"/>
    <lineage>
        <taxon>unclassified sequences</taxon>
        <taxon>metagenomes</taxon>
        <taxon>ecological metagenomes</taxon>
    </lineage>
</organism>
<evidence type="ECO:0000313" key="1">
    <source>
        <dbReference type="EMBL" id="SVD09119.1"/>
    </source>
</evidence>
<proteinExistence type="predicted"/>
<sequence length="104" mass="10441">VVAFVPDLMDRSRLSAPGVEVAFVDDPEGLADAHADLVVADLARPGAIEALGAVAGPTVGFVAHVDAATMAAALAAGCDEVLARSRFFGRFAELVAGLGPPSGR</sequence>
<dbReference type="EMBL" id="UINC01129003">
    <property type="protein sequence ID" value="SVD09119.1"/>
    <property type="molecule type" value="Genomic_DNA"/>
</dbReference>
<gene>
    <name evidence="1" type="ORF">METZ01_LOCUS361973</name>
</gene>